<gene>
    <name evidence="1" type="ORF">Q7A36_36615</name>
</gene>
<protein>
    <recommendedName>
        <fullName evidence="3">Replication initiation protein</fullName>
    </recommendedName>
</protein>
<proteinExistence type="predicted"/>
<dbReference type="Proteomes" id="UP001243009">
    <property type="component" value="Unassembled WGS sequence"/>
</dbReference>
<organism evidence="1 2">
    <name type="scientific">Paracraurococcus lichenis</name>
    <dbReference type="NCBI Taxonomy" id="3064888"/>
    <lineage>
        <taxon>Bacteria</taxon>
        <taxon>Pseudomonadati</taxon>
        <taxon>Pseudomonadota</taxon>
        <taxon>Alphaproteobacteria</taxon>
        <taxon>Acetobacterales</taxon>
        <taxon>Roseomonadaceae</taxon>
        <taxon>Paracraurococcus</taxon>
    </lineage>
</organism>
<evidence type="ECO:0000313" key="2">
    <source>
        <dbReference type="Proteomes" id="UP001243009"/>
    </source>
</evidence>
<dbReference type="RefSeq" id="WP_305108736.1">
    <property type="nucleotide sequence ID" value="NZ_JAUTWS010000132.1"/>
</dbReference>
<reference evidence="1 2" key="1">
    <citation type="submission" date="2023-08" db="EMBL/GenBank/DDBJ databases">
        <title>The draft genome sequence of Paracraurococcus sp. LOR1-02.</title>
        <authorList>
            <person name="Kingkaew E."/>
            <person name="Tanasupawat S."/>
        </authorList>
    </citation>
    <scope>NUCLEOTIDE SEQUENCE [LARGE SCALE GENOMIC DNA]</scope>
    <source>
        <strain evidence="1 2">LOR1-02</strain>
    </source>
</reference>
<comment type="caution">
    <text evidence="1">The sequence shown here is derived from an EMBL/GenBank/DDBJ whole genome shotgun (WGS) entry which is preliminary data.</text>
</comment>
<sequence>MNSEAFAASIGKPLTVHATLHNAQSSSFSEESWSTFQNRIFDKMSRWLSRREILPAFVWTRECGPQKGAHTHLMLHLPCQHWAAFKDFVLSTGEFSQANIGQPGEAIRLNGGVFGMMSPNRRAGALKYLLKSLDNPRHRDALGIRHEPSEPVFCLRAGVSRSLSHQARAAAGWVELTTLAELRAHLHPAEGAKANG</sequence>
<accession>A0ABT9ED36</accession>
<name>A0ABT9ED36_9PROT</name>
<evidence type="ECO:0000313" key="1">
    <source>
        <dbReference type="EMBL" id="MDO9713888.1"/>
    </source>
</evidence>
<evidence type="ECO:0008006" key="3">
    <source>
        <dbReference type="Google" id="ProtNLM"/>
    </source>
</evidence>
<dbReference type="EMBL" id="JAUTWS010000132">
    <property type="protein sequence ID" value="MDO9713888.1"/>
    <property type="molecule type" value="Genomic_DNA"/>
</dbReference>
<keyword evidence="2" id="KW-1185">Reference proteome</keyword>